<keyword evidence="8" id="KW-1185">Reference proteome</keyword>
<feature type="region of interest" description="Disordered" evidence="5">
    <location>
        <begin position="1"/>
        <end position="98"/>
    </location>
</feature>
<feature type="compositionally biased region" description="Polar residues" evidence="5">
    <location>
        <begin position="1"/>
        <end position="15"/>
    </location>
</feature>
<proteinExistence type="predicted"/>
<dbReference type="InterPro" id="IPR001841">
    <property type="entry name" value="Znf_RING"/>
</dbReference>
<protein>
    <recommendedName>
        <fullName evidence="6">RING-type domain-containing protein</fullName>
    </recommendedName>
</protein>
<dbReference type="PROSITE" id="PS00518">
    <property type="entry name" value="ZF_RING_1"/>
    <property type="match status" value="1"/>
</dbReference>
<keyword evidence="3" id="KW-0862">Zinc</keyword>
<dbReference type="SMART" id="SM00184">
    <property type="entry name" value="RING"/>
    <property type="match status" value="1"/>
</dbReference>
<evidence type="ECO:0000259" key="6">
    <source>
        <dbReference type="PROSITE" id="PS50089"/>
    </source>
</evidence>
<dbReference type="PANTHER" id="PTHR23041:SF78">
    <property type="entry name" value="E3 UBIQUITIN-PROTEIN LIGASE RNF4"/>
    <property type="match status" value="1"/>
</dbReference>
<dbReference type="STRING" id="100787.A0A0G4LGX4"/>
<dbReference type="SUPFAM" id="SSF57850">
    <property type="entry name" value="RING/U-box"/>
    <property type="match status" value="1"/>
</dbReference>
<gene>
    <name evidence="7" type="ORF">BN1708_013060</name>
</gene>
<organism evidence="7 8">
    <name type="scientific">Verticillium longisporum</name>
    <name type="common">Verticillium dahliae var. longisporum</name>
    <dbReference type="NCBI Taxonomy" id="100787"/>
    <lineage>
        <taxon>Eukaryota</taxon>
        <taxon>Fungi</taxon>
        <taxon>Dikarya</taxon>
        <taxon>Ascomycota</taxon>
        <taxon>Pezizomycotina</taxon>
        <taxon>Sordariomycetes</taxon>
        <taxon>Hypocreomycetidae</taxon>
        <taxon>Glomerellales</taxon>
        <taxon>Plectosphaerellaceae</taxon>
        <taxon>Verticillium</taxon>
    </lineage>
</organism>
<dbReference type="Gene3D" id="3.30.40.10">
    <property type="entry name" value="Zinc/RING finger domain, C3HC4 (zinc finger)"/>
    <property type="match status" value="1"/>
</dbReference>
<dbReference type="Proteomes" id="UP000044602">
    <property type="component" value="Unassembled WGS sequence"/>
</dbReference>
<keyword evidence="1" id="KW-0479">Metal-binding</keyword>
<dbReference type="AlphaFoldDB" id="A0A0G4LGX4"/>
<dbReference type="EMBL" id="CVQH01012447">
    <property type="protein sequence ID" value="CRK21272.1"/>
    <property type="molecule type" value="Genomic_DNA"/>
</dbReference>
<feature type="domain" description="RING-type" evidence="6">
    <location>
        <begin position="295"/>
        <end position="344"/>
    </location>
</feature>
<evidence type="ECO:0000256" key="4">
    <source>
        <dbReference type="PROSITE-ProRule" id="PRU00175"/>
    </source>
</evidence>
<feature type="compositionally biased region" description="Polar residues" evidence="5">
    <location>
        <begin position="164"/>
        <end position="178"/>
    </location>
</feature>
<keyword evidence="2 4" id="KW-0863">Zinc-finger</keyword>
<name>A0A0G4LGX4_VERLO</name>
<dbReference type="PROSITE" id="PS50089">
    <property type="entry name" value="ZF_RING_2"/>
    <property type="match status" value="1"/>
</dbReference>
<feature type="compositionally biased region" description="Acidic residues" evidence="5">
    <location>
        <begin position="186"/>
        <end position="196"/>
    </location>
</feature>
<evidence type="ECO:0000256" key="2">
    <source>
        <dbReference type="ARBA" id="ARBA00022771"/>
    </source>
</evidence>
<dbReference type="Pfam" id="PF13639">
    <property type="entry name" value="zf-RING_2"/>
    <property type="match status" value="1"/>
</dbReference>
<feature type="region of interest" description="Disordered" evidence="5">
    <location>
        <begin position="146"/>
        <end position="247"/>
    </location>
</feature>
<evidence type="ECO:0000313" key="8">
    <source>
        <dbReference type="Proteomes" id="UP000044602"/>
    </source>
</evidence>
<accession>A0A0G4LGX4</accession>
<feature type="compositionally biased region" description="Polar residues" evidence="5">
    <location>
        <begin position="44"/>
        <end position="66"/>
    </location>
</feature>
<evidence type="ECO:0000313" key="7">
    <source>
        <dbReference type="EMBL" id="CRK21272.1"/>
    </source>
</evidence>
<evidence type="ECO:0000256" key="1">
    <source>
        <dbReference type="ARBA" id="ARBA00022723"/>
    </source>
</evidence>
<feature type="compositionally biased region" description="Low complexity" evidence="5">
    <location>
        <begin position="76"/>
        <end position="88"/>
    </location>
</feature>
<evidence type="ECO:0000256" key="5">
    <source>
        <dbReference type="SAM" id="MobiDB-lite"/>
    </source>
</evidence>
<reference evidence="7 8" key="1">
    <citation type="submission" date="2015-05" db="EMBL/GenBank/DDBJ databases">
        <authorList>
            <person name="Wang D.B."/>
            <person name="Wang M."/>
        </authorList>
    </citation>
    <scope>NUCLEOTIDE SEQUENCE [LARGE SCALE GENOMIC DNA]</scope>
    <source>
        <strain evidence="7">VL1</strain>
    </source>
</reference>
<feature type="compositionally biased region" description="Polar residues" evidence="5">
    <location>
        <begin position="224"/>
        <end position="238"/>
    </location>
</feature>
<dbReference type="InterPro" id="IPR047134">
    <property type="entry name" value="RNF4"/>
</dbReference>
<dbReference type="InterPro" id="IPR017907">
    <property type="entry name" value="Znf_RING_CS"/>
</dbReference>
<sequence>MNFSGRNNENSNSGWNFDGLPDDVQSIASTNESFAPNHRGGWSRSRNLAPSLALGSSRSMISSDSPASRRDGSRASSPHLSSNVSSNPGNNYLGMPSFAQLNTRTGSHAGALGLPIQDSSRASSVSSFRQVHTRDFAASQVSDDDNYTILDDEGSRPVEHASMQPGTAHSIGNRSHGQAPNWMYENDGDDDDSDTTEIDHAPRYYDAYSRGGQVDHTPSVAQAPLSNAGSRNSSNTHSEYPRNRIANAAGIDAVSNDEGNDGINESNEGQSAAFWPDLRPLLTDEAAIRNLHLQCPICYDASDDMRVLSCGHILCKDCLYRVLKNRDGARGNPRGRIRECPFCRIQLGKKRGCHPNCPQDKSWTVGLRVPASMAELAHFPLTIAEGGGKPLSCTDCREGRVMNAFKRLCQELLNDRHARVAISDGSQAANVVPDTHTAVPEMQTMCDAVMDVLYSPEFCTKYAGVQAPEMRKLAAAEFTKRR</sequence>
<dbReference type="GO" id="GO:0008270">
    <property type="term" value="F:zinc ion binding"/>
    <property type="evidence" value="ECO:0007669"/>
    <property type="project" value="UniProtKB-KW"/>
</dbReference>
<dbReference type="PANTHER" id="PTHR23041">
    <property type="entry name" value="RING FINGER DOMAIN-CONTAINING"/>
    <property type="match status" value="1"/>
</dbReference>
<dbReference type="InterPro" id="IPR013083">
    <property type="entry name" value="Znf_RING/FYVE/PHD"/>
</dbReference>
<evidence type="ECO:0000256" key="3">
    <source>
        <dbReference type="ARBA" id="ARBA00022833"/>
    </source>
</evidence>